<feature type="compositionally biased region" description="Polar residues" evidence="2">
    <location>
        <begin position="32"/>
        <end position="65"/>
    </location>
</feature>
<dbReference type="PANTHER" id="PTHR34837:SF2">
    <property type="entry name" value="OS05G0595500 PROTEIN"/>
    <property type="match status" value="1"/>
</dbReference>
<dbReference type="CDD" id="cd00821">
    <property type="entry name" value="PH"/>
    <property type="match status" value="1"/>
</dbReference>
<dbReference type="AlphaFoldDB" id="A0AAW1KAK8"/>
<name>A0AAW1KAK8_SAPOF</name>
<dbReference type="InterPro" id="IPR011993">
    <property type="entry name" value="PH-like_dom_sf"/>
</dbReference>
<gene>
    <name evidence="3" type="ORF">RND81_06G249600</name>
</gene>
<dbReference type="Gene3D" id="2.30.29.30">
    <property type="entry name" value="Pleckstrin-homology domain (PH domain)/Phosphotyrosine-binding domain (PTB)"/>
    <property type="match status" value="1"/>
</dbReference>
<evidence type="ECO:0000256" key="2">
    <source>
        <dbReference type="SAM" id="MobiDB-lite"/>
    </source>
</evidence>
<accession>A0AAW1KAK8</accession>
<dbReference type="Proteomes" id="UP001443914">
    <property type="component" value="Unassembled WGS sequence"/>
</dbReference>
<organism evidence="3 4">
    <name type="scientific">Saponaria officinalis</name>
    <name type="common">Common soapwort</name>
    <name type="synonym">Lychnis saponaria</name>
    <dbReference type="NCBI Taxonomy" id="3572"/>
    <lineage>
        <taxon>Eukaryota</taxon>
        <taxon>Viridiplantae</taxon>
        <taxon>Streptophyta</taxon>
        <taxon>Embryophyta</taxon>
        <taxon>Tracheophyta</taxon>
        <taxon>Spermatophyta</taxon>
        <taxon>Magnoliopsida</taxon>
        <taxon>eudicotyledons</taxon>
        <taxon>Gunneridae</taxon>
        <taxon>Pentapetalae</taxon>
        <taxon>Caryophyllales</taxon>
        <taxon>Caryophyllaceae</taxon>
        <taxon>Caryophylleae</taxon>
        <taxon>Saponaria</taxon>
    </lineage>
</organism>
<comment type="caution">
    <text evidence="3">The sequence shown here is derived from an EMBL/GenBank/DDBJ whole genome shotgun (WGS) entry which is preliminary data.</text>
</comment>
<keyword evidence="1" id="KW-0175">Coiled coil</keyword>
<dbReference type="EMBL" id="JBDFQZ010000006">
    <property type="protein sequence ID" value="KAK9716671.1"/>
    <property type="molecule type" value="Genomic_DNA"/>
</dbReference>
<dbReference type="SUPFAM" id="SSF50729">
    <property type="entry name" value="PH domain-like"/>
    <property type="match status" value="1"/>
</dbReference>
<evidence type="ECO:0000256" key="1">
    <source>
        <dbReference type="SAM" id="Coils"/>
    </source>
</evidence>
<reference evidence="3" key="1">
    <citation type="submission" date="2024-03" db="EMBL/GenBank/DDBJ databases">
        <title>WGS assembly of Saponaria officinalis var. Norfolk2.</title>
        <authorList>
            <person name="Jenkins J."/>
            <person name="Shu S."/>
            <person name="Grimwood J."/>
            <person name="Barry K."/>
            <person name="Goodstein D."/>
            <person name="Schmutz J."/>
            <person name="Leebens-Mack J."/>
            <person name="Osbourn A."/>
        </authorList>
    </citation>
    <scope>NUCLEOTIDE SEQUENCE [LARGE SCALE GENOMIC DNA]</scope>
    <source>
        <strain evidence="3">JIC</strain>
    </source>
</reference>
<keyword evidence="4" id="KW-1185">Reference proteome</keyword>
<evidence type="ECO:0000313" key="4">
    <source>
        <dbReference type="Proteomes" id="UP001443914"/>
    </source>
</evidence>
<dbReference type="PANTHER" id="PTHR34837">
    <property type="entry name" value="OS05G0595500 PROTEIN"/>
    <property type="match status" value="1"/>
</dbReference>
<evidence type="ECO:0000313" key="3">
    <source>
        <dbReference type="EMBL" id="KAK9716671.1"/>
    </source>
</evidence>
<protein>
    <submittedName>
        <fullName evidence="3">Uncharacterized protein</fullName>
    </submittedName>
</protein>
<feature type="region of interest" description="Disordered" evidence="2">
    <location>
        <begin position="1"/>
        <end position="67"/>
    </location>
</feature>
<feature type="coiled-coil region" evidence="1">
    <location>
        <begin position="93"/>
        <end position="127"/>
    </location>
</feature>
<sequence length="264" mass="29918">MGDGPRNIEIIPDYFETSTSAADSPQDRDSGCSVSCEDSSHTSTSGTISEFHSSSFISQQSPNTSNRKKFRTASFMLRLFSLKGLRANGEEKVELSAVELESLRSELKDVEEREAHLKAQMEHLDEILRWARLTGYLYMRTRWASLPGELPPIDDCDVDDWIPRFVVLQGPCLFFYLSSTDLSPLDSTLLSDIVELDQLPSLVREDEQIWHCFYIVTRYGLRLECSSVSRIQVHSIFGPKCLFFYINAFNSSVSSLTESTKVVQ</sequence>
<proteinExistence type="predicted"/>